<dbReference type="OrthoDB" id="9808476at2"/>
<dbReference type="InterPro" id="IPR050624">
    <property type="entry name" value="HTH-type_Tx_Regulator"/>
</dbReference>
<organism evidence="4 5">
    <name type="scientific">Treponema berlinense</name>
    <dbReference type="NCBI Taxonomy" id="225004"/>
    <lineage>
        <taxon>Bacteria</taxon>
        <taxon>Pseudomonadati</taxon>
        <taxon>Spirochaetota</taxon>
        <taxon>Spirochaetia</taxon>
        <taxon>Spirochaetales</taxon>
        <taxon>Treponemataceae</taxon>
        <taxon>Treponema</taxon>
    </lineage>
</organism>
<dbReference type="PROSITE" id="PS50977">
    <property type="entry name" value="HTH_TETR_2"/>
    <property type="match status" value="1"/>
</dbReference>
<evidence type="ECO:0000256" key="2">
    <source>
        <dbReference type="PROSITE-ProRule" id="PRU00335"/>
    </source>
</evidence>
<gene>
    <name evidence="4" type="ORF">SAMN02745152_01057</name>
</gene>
<dbReference type="InterPro" id="IPR001647">
    <property type="entry name" value="HTH_TetR"/>
</dbReference>
<evidence type="ECO:0000313" key="4">
    <source>
        <dbReference type="EMBL" id="SJZ72792.1"/>
    </source>
</evidence>
<keyword evidence="1 2" id="KW-0238">DNA-binding</keyword>
<dbReference type="GeneID" id="303367308"/>
<proteinExistence type="predicted"/>
<dbReference type="STRING" id="225004.SAMN02745152_01057"/>
<dbReference type="EMBL" id="FUXC01000005">
    <property type="protein sequence ID" value="SJZ72792.1"/>
    <property type="molecule type" value="Genomic_DNA"/>
</dbReference>
<dbReference type="AlphaFoldDB" id="A0A1T4N0P1"/>
<reference evidence="4 5" key="1">
    <citation type="submission" date="2017-02" db="EMBL/GenBank/DDBJ databases">
        <authorList>
            <person name="Peterson S.W."/>
        </authorList>
    </citation>
    <scope>NUCLEOTIDE SEQUENCE [LARGE SCALE GENOMIC DNA]</scope>
    <source>
        <strain evidence="4 5">ATCC BAA-909</strain>
    </source>
</reference>
<dbReference type="Proteomes" id="UP000190395">
    <property type="component" value="Unassembled WGS sequence"/>
</dbReference>
<evidence type="ECO:0000313" key="5">
    <source>
        <dbReference type="Proteomes" id="UP000190395"/>
    </source>
</evidence>
<sequence length="218" mass="24529">MPAEKITHEKIIHAVLDCAFIKSVGGTSLADIAGKLGIKKASLYNHYESREAMLDDTVHFCGEYLKKTTLIPSEMTATAQKYTAEAVLKGIVHRWIKINEKEPLLQIYSFIESEKYFSPEAAAISKESRAKILNQTIIALNSLIEAKKISPATKKTVSIHAEIFTNMLFSLLDKYIIEKKNYIRSNPQSGDGELFSALPFEPDFTRIDPLLEEFCKIL</sequence>
<keyword evidence="5" id="KW-1185">Reference proteome</keyword>
<accession>A0A1T4N0P1</accession>
<evidence type="ECO:0000259" key="3">
    <source>
        <dbReference type="PROSITE" id="PS50977"/>
    </source>
</evidence>
<evidence type="ECO:0000256" key="1">
    <source>
        <dbReference type="ARBA" id="ARBA00023125"/>
    </source>
</evidence>
<dbReference type="PANTHER" id="PTHR43479:SF11">
    <property type="entry name" value="ACREF_ENVCD OPERON REPRESSOR-RELATED"/>
    <property type="match status" value="1"/>
</dbReference>
<dbReference type="PANTHER" id="PTHR43479">
    <property type="entry name" value="ACREF/ENVCD OPERON REPRESSOR-RELATED"/>
    <property type="match status" value="1"/>
</dbReference>
<protein>
    <submittedName>
        <fullName evidence="4">Transcriptional regulator, TetR family</fullName>
    </submittedName>
</protein>
<feature type="DNA-binding region" description="H-T-H motif" evidence="2">
    <location>
        <begin position="28"/>
        <end position="47"/>
    </location>
</feature>
<dbReference type="RefSeq" id="WP_078930812.1">
    <property type="nucleotide sequence ID" value="NZ_FUXC01000005.1"/>
</dbReference>
<name>A0A1T4N0P1_9SPIR</name>
<dbReference type="Gene3D" id="1.10.357.10">
    <property type="entry name" value="Tetracycline Repressor, domain 2"/>
    <property type="match status" value="1"/>
</dbReference>
<dbReference type="InterPro" id="IPR009057">
    <property type="entry name" value="Homeodomain-like_sf"/>
</dbReference>
<dbReference type="Pfam" id="PF00440">
    <property type="entry name" value="TetR_N"/>
    <property type="match status" value="1"/>
</dbReference>
<dbReference type="SUPFAM" id="SSF46689">
    <property type="entry name" value="Homeodomain-like"/>
    <property type="match status" value="1"/>
</dbReference>
<feature type="domain" description="HTH tetR-type" evidence="3">
    <location>
        <begin position="5"/>
        <end position="65"/>
    </location>
</feature>
<dbReference type="GO" id="GO:0003677">
    <property type="term" value="F:DNA binding"/>
    <property type="evidence" value="ECO:0007669"/>
    <property type="project" value="UniProtKB-UniRule"/>
</dbReference>